<evidence type="ECO:0000313" key="8">
    <source>
        <dbReference type="Proteomes" id="UP000092993"/>
    </source>
</evidence>
<proteinExistence type="predicted"/>
<gene>
    <name evidence="7" type="ORF">A0H81_10806</name>
</gene>
<protein>
    <submittedName>
        <fullName evidence="7">Uncharacterized protein</fullName>
    </submittedName>
</protein>
<comment type="caution">
    <text evidence="7">The sequence shown here is derived from an EMBL/GenBank/DDBJ whole genome shotgun (WGS) entry which is preliminary data.</text>
</comment>
<feature type="region of interest" description="Disordered" evidence="5">
    <location>
        <begin position="1"/>
        <end position="54"/>
    </location>
</feature>
<evidence type="ECO:0000256" key="3">
    <source>
        <dbReference type="ARBA" id="ARBA00022989"/>
    </source>
</evidence>
<keyword evidence="8" id="KW-1185">Reference proteome</keyword>
<keyword evidence="3 6" id="KW-1133">Transmembrane helix</keyword>
<organism evidence="7 8">
    <name type="scientific">Grifola frondosa</name>
    <name type="common">Maitake</name>
    <name type="synonym">Polyporus frondosus</name>
    <dbReference type="NCBI Taxonomy" id="5627"/>
    <lineage>
        <taxon>Eukaryota</taxon>
        <taxon>Fungi</taxon>
        <taxon>Dikarya</taxon>
        <taxon>Basidiomycota</taxon>
        <taxon>Agaricomycotina</taxon>
        <taxon>Agaricomycetes</taxon>
        <taxon>Polyporales</taxon>
        <taxon>Grifolaceae</taxon>
        <taxon>Grifola</taxon>
    </lineage>
</organism>
<name>A0A1C7LYB0_GRIFR</name>
<keyword evidence="2 6" id="KW-0812">Transmembrane</keyword>
<dbReference type="GO" id="GO:0043007">
    <property type="term" value="P:maintenance of rDNA"/>
    <property type="evidence" value="ECO:0007669"/>
    <property type="project" value="TreeGrafter"/>
</dbReference>
<dbReference type="EMBL" id="LUGG01000018">
    <property type="protein sequence ID" value="OBZ69216.1"/>
    <property type="molecule type" value="Genomic_DNA"/>
</dbReference>
<dbReference type="OrthoDB" id="3363151at2759"/>
<feature type="region of interest" description="Disordered" evidence="5">
    <location>
        <begin position="74"/>
        <end position="101"/>
    </location>
</feature>
<feature type="transmembrane region" description="Helical" evidence="6">
    <location>
        <begin position="313"/>
        <end position="336"/>
    </location>
</feature>
<evidence type="ECO:0000256" key="2">
    <source>
        <dbReference type="ARBA" id="ARBA00022692"/>
    </source>
</evidence>
<dbReference type="PANTHER" id="PTHR28293:SF1">
    <property type="entry name" value="NUCLEAR RIM PROTEIN 1"/>
    <property type="match status" value="1"/>
</dbReference>
<reference evidence="7 8" key="1">
    <citation type="submission" date="2016-03" db="EMBL/GenBank/DDBJ databases">
        <title>Whole genome sequencing of Grifola frondosa 9006-11.</title>
        <authorList>
            <person name="Min B."/>
            <person name="Park H."/>
            <person name="Kim J.-G."/>
            <person name="Cho H."/>
            <person name="Oh Y.-L."/>
            <person name="Kong W.-S."/>
            <person name="Choi I.-G."/>
        </authorList>
    </citation>
    <scope>NUCLEOTIDE SEQUENCE [LARGE SCALE GENOMIC DNA]</scope>
    <source>
        <strain evidence="7 8">9006-11</strain>
    </source>
</reference>
<feature type="compositionally biased region" description="Polar residues" evidence="5">
    <location>
        <begin position="24"/>
        <end position="34"/>
    </location>
</feature>
<accession>A0A1C7LYB0</accession>
<evidence type="ECO:0000256" key="4">
    <source>
        <dbReference type="ARBA" id="ARBA00023136"/>
    </source>
</evidence>
<sequence length="417" mass="46610">MSHRRLARASVGTTTDSPRAVFPQSVSSEASPSTPVRRAPHSTPRTRLIHPADSPIRAYSHSASVPFDWVAARSRRSPPYGTPSGGKRRGPRKSELGTPAKKIVRKKGLVERIAAVPSEIAFECSQFPTTCRSRRRRPPRGSSAARCTSCTSACASPRSARFQTRTLAGRTCIERARASRGSTGCVTVPTSFLLIAAAVLNTLYLFTQDQDVSPQPRFRARRLPNASFTRRPRSPSARWARSPEHRSAFTVLLAVLAMLWRGAAVSIRFLLNLSPPKAPSPAPWDEERVQQLEMWTPGELQMALFGTYSPVHALLWMATTSANWMLMCCIMFGVAVQLRALTRSYEVLLKDKAIIAAEVLHEYNEKVRLDLIFQLRLVLSARVQFVYPRVNPIRKDVAVMTHQSEVVNVWEDDYEYQ</sequence>
<dbReference type="PANTHER" id="PTHR28293">
    <property type="entry name" value="NUCLEAR RIM PROTEIN 1"/>
    <property type="match status" value="1"/>
</dbReference>
<dbReference type="AlphaFoldDB" id="A0A1C7LYB0"/>
<evidence type="ECO:0000256" key="6">
    <source>
        <dbReference type="SAM" id="Phobius"/>
    </source>
</evidence>
<feature type="transmembrane region" description="Helical" evidence="6">
    <location>
        <begin position="248"/>
        <end position="271"/>
    </location>
</feature>
<dbReference type="Pfam" id="PF10332">
    <property type="entry name" value="DUF2418"/>
    <property type="match status" value="1"/>
</dbReference>
<keyword evidence="4 6" id="KW-0472">Membrane</keyword>
<evidence type="ECO:0000256" key="5">
    <source>
        <dbReference type="SAM" id="MobiDB-lite"/>
    </source>
</evidence>
<dbReference type="Proteomes" id="UP000092993">
    <property type="component" value="Unassembled WGS sequence"/>
</dbReference>
<comment type="subcellular location">
    <subcellularLocation>
        <location evidence="1">Endomembrane system</location>
        <topology evidence="1">Multi-pass membrane protein</topology>
    </subcellularLocation>
</comment>
<evidence type="ECO:0000313" key="7">
    <source>
        <dbReference type="EMBL" id="OBZ69216.1"/>
    </source>
</evidence>
<dbReference type="GO" id="GO:0007096">
    <property type="term" value="P:regulation of exit from mitosis"/>
    <property type="evidence" value="ECO:0007669"/>
    <property type="project" value="TreeGrafter"/>
</dbReference>
<evidence type="ECO:0000256" key="1">
    <source>
        <dbReference type="ARBA" id="ARBA00004127"/>
    </source>
</evidence>
<dbReference type="GO" id="GO:0012505">
    <property type="term" value="C:endomembrane system"/>
    <property type="evidence" value="ECO:0007669"/>
    <property type="project" value="UniProtKB-SubCell"/>
</dbReference>
<dbReference type="STRING" id="5627.A0A1C7LYB0"/>
<dbReference type="InterPro" id="IPR018819">
    <property type="entry name" value="Nur1/Mug154"/>
</dbReference>